<gene>
    <name evidence="12" type="primary">LOC105051964</name>
</gene>
<protein>
    <recommendedName>
        <fullName evidence="9">Auxin response factor</fullName>
    </recommendedName>
</protein>
<dbReference type="Pfam" id="PF06507">
    <property type="entry name" value="ARF_AD"/>
    <property type="match status" value="1"/>
</dbReference>
<dbReference type="RefSeq" id="XP_010930928.1">
    <property type="nucleotide sequence ID" value="XM_010932626.3"/>
</dbReference>
<dbReference type="SUPFAM" id="SSF101936">
    <property type="entry name" value="DNA-binding pseudobarrel domain"/>
    <property type="match status" value="1"/>
</dbReference>
<dbReference type="PANTHER" id="PTHR31384:SF94">
    <property type="entry name" value="AUXIN RESPONSE FACTOR 17"/>
    <property type="match status" value="1"/>
</dbReference>
<dbReference type="KEGG" id="egu:105051964"/>
<name>A0A6I9RQT9_ELAGV</name>
<dbReference type="PANTHER" id="PTHR31384">
    <property type="entry name" value="AUXIN RESPONSE FACTOR 4-RELATED"/>
    <property type="match status" value="1"/>
</dbReference>
<keyword evidence="11" id="KW-1185">Reference proteome</keyword>
<evidence type="ECO:0000313" key="12">
    <source>
        <dbReference type="RefSeq" id="XP_010930928.1"/>
    </source>
</evidence>
<comment type="subunit">
    <text evidence="9">Homodimers and heterodimers.</text>
</comment>
<dbReference type="SMART" id="SM01019">
    <property type="entry name" value="B3"/>
    <property type="match status" value="1"/>
</dbReference>
<organism evidence="11 12">
    <name type="scientific">Elaeis guineensis var. tenera</name>
    <name type="common">Oil palm</name>
    <dbReference type="NCBI Taxonomy" id="51953"/>
    <lineage>
        <taxon>Eukaryota</taxon>
        <taxon>Viridiplantae</taxon>
        <taxon>Streptophyta</taxon>
        <taxon>Embryophyta</taxon>
        <taxon>Tracheophyta</taxon>
        <taxon>Spermatophyta</taxon>
        <taxon>Magnoliopsida</taxon>
        <taxon>Liliopsida</taxon>
        <taxon>Arecaceae</taxon>
        <taxon>Arecoideae</taxon>
        <taxon>Cocoseae</taxon>
        <taxon>Elaeidinae</taxon>
        <taxon>Elaeis</taxon>
    </lineage>
</organism>
<dbReference type="InterPro" id="IPR015300">
    <property type="entry name" value="DNA-bd_pseudobarrel_sf"/>
</dbReference>
<comment type="function">
    <text evidence="1 9">Auxin response factors (ARFs) are transcriptional factors that bind specifically to the DNA sequence 5'-TGTCTC-3' found in the auxin-responsive promoter elements (AuxREs).</text>
</comment>
<dbReference type="GO" id="GO:0003677">
    <property type="term" value="F:DNA binding"/>
    <property type="evidence" value="ECO:0007669"/>
    <property type="project" value="UniProtKB-KW"/>
</dbReference>
<dbReference type="InterPro" id="IPR003340">
    <property type="entry name" value="B3_DNA-bd"/>
</dbReference>
<evidence type="ECO:0000256" key="3">
    <source>
        <dbReference type="ARBA" id="ARBA00007853"/>
    </source>
</evidence>
<dbReference type="AlphaFoldDB" id="A0A6I9RQT9"/>
<comment type="subcellular location">
    <subcellularLocation>
        <location evidence="2 9">Nucleus</location>
    </subcellularLocation>
</comment>
<evidence type="ECO:0000313" key="11">
    <source>
        <dbReference type="Proteomes" id="UP000504607"/>
    </source>
</evidence>
<sequence>MAMNASTELPVVDPQVWHACAGTAAKLPPVGSLVYYFPQGHAEQAPSLPDFPTVSAAGGRLPSHFLCRAAAIGFHAEPDTDEVFARIVLEPCSTPPPPLSPEASSSSVEEPDDGGAVVFVKALTPSDANNGGGFSMPRFGAESIFPPLDMAAVPPVQNLTIRDLHGKVWTFRHIFRGVPPRHLLTTGWSRFSDAKKLVAGDALVFIKKRDHQLYVGIRRAPRFSSRGPQASLPPAAAPRDKRLEVHVGARHGFSRNDRGRVPAEVVVEALRLGRMGRPFEVVHYPMASAADFVVGVEKVNAALRVPWFVGMRVRMSVEIEGSSRTRVFQGTVSEITAQDQDRWSLSPWRVLQVAWDEAGVLQNVHSVSPWQVDLDSATPQMQTLNPPTRRPGILQCFDLLMDAAGRMSSPMTEKSDTIMASTAPSLLSYDMFPAGMQGARHNSVSIPNFPSFAPSNTHNLYLDNQFSNDVQQKTTEVSKELNVASTSQSESSSPLSQGSIHFQGMELPASAVRNPNEEDISPPFKLFGQIIHIVQPPDADKRYK</sequence>
<dbReference type="GO" id="GO:0009734">
    <property type="term" value="P:auxin-activated signaling pathway"/>
    <property type="evidence" value="ECO:0007669"/>
    <property type="project" value="UniProtKB-KW"/>
</dbReference>
<evidence type="ECO:0000256" key="4">
    <source>
        <dbReference type="ARBA" id="ARBA00023015"/>
    </source>
</evidence>
<dbReference type="CDD" id="cd10017">
    <property type="entry name" value="B3_DNA"/>
    <property type="match status" value="1"/>
</dbReference>
<evidence type="ECO:0000256" key="1">
    <source>
        <dbReference type="ARBA" id="ARBA00003182"/>
    </source>
</evidence>
<reference evidence="12" key="1">
    <citation type="submission" date="2025-08" db="UniProtKB">
        <authorList>
            <consortium name="RefSeq"/>
        </authorList>
    </citation>
    <scope>IDENTIFICATION</scope>
</reference>
<evidence type="ECO:0000259" key="10">
    <source>
        <dbReference type="PROSITE" id="PS50863"/>
    </source>
</evidence>
<dbReference type="GO" id="GO:0006355">
    <property type="term" value="P:regulation of DNA-templated transcription"/>
    <property type="evidence" value="ECO:0007669"/>
    <property type="project" value="InterPro"/>
</dbReference>
<dbReference type="InterPro" id="IPR010525">
    <property type="entry name" value="ARF_dom"/>
</dbReference>
<proteinExistence type="inferred from homology"/>
<dbReference type="Gene3D" id="2.40.330.10">
    <property type="entry name" value="DNA-binding pseudobarrel domain"/>
    <property type="match status" value="1"/>
</dbReference>
<dbReference type="OrthoDB" id="2020884at2759"/>
<dbReference type="InterPro" id="IPR044835">
    <property type="entry name" value="ARF_plant"/>
</dbReference>
<evidence type="ECO:0000256" key="5">
    <source>
        <dbReference type="ARBA" id="ARBA00023125"/>
    </source>
</evidence>
<dbReference type="GeneID" id="105051964"/>
<evidence type="ECO:0000256" key="9">
    <source>
        <dbReference type="RuleBase" id="RU004561"/>
    </source>
</evidence>
<dbReference type="GO" id="GO:0005634">
    <property type="term" value="C:nucleus"/>
    <property type="evidence" value="ECO:0007669"/>
    <property type="project" value="UniProtKB-SubCell"/>
</dbReference>
<accession>A0A6I9RQT9</accession>
<dbReference type="Gene3D" id="2.30.30.1040">
    <property type="match status" value="1"/>
</dbReference>
<keyword evidence="8 9" id="KW-0927">Auxin signaling pathway</keyword>
<evidence type="ECO:0000256" key="8">
    <source>
        <dbReference type="ARBA" id="ARBA00023294"/>
    </source>
</evidence>
<comment type="similarity">
    <text evidence="3 9">Belongs to the ARF family.</text>
</comment>
<keyword evidence="4 9" id="KW-0805">Transcription regulation</keyword>
<keyword evidence="6 9" id="KW-0804">Transcription</keyword>
<feature type="domain" description="TF-B3" evidence="10">
    <location>
        <begin position="119"/>
        <end position="221"/>
    </location>
</feature>
<dbReference type="Pfam" id="PF02362">
    <property type="entry name" value="B3"/>
    <property type="match status" value="1"/>
</dbReference>
<dbReference type="PROSITE" id="PS50863">
    <property type="entry name" value="B3"/>
    <property type="match status" value="1"/>
</dbReference>
<evidence type="ECO:0000256" key="2">
    <source>
        <dbReference type="ARBA" id="ARBA00004123"/>
    </source>
</evidence>
<evidence type="ECO:0000256" key="7">
    <source>
        <dbReference type="ARBA" id="ARBA00023242"/>
    </source>
</evidence>
<keyword evidence="5 9" id="KW-0238">DNA-binding</keyword>
<keyword evidence="7 9" id="KW-0539">Nucleus</keyword>
<dbReference type="InParanoid" id="A0A6I9RQT9"/>
<dbReference type="Proteomes" id="UP000504607">
    <property type="component" value="Chromosome 9"/>
</dbReference>
<evidence type="ECO:0000256" key="6">
    <source>
        <dbReference type="ARBA" id="ARBA00023163"/>
    </source>
</evidence>
<dbReference type="FunFam" id="2.40.330.10:FF:000001">
    <property type="entry name" value="Auxin response factor"/>
    <property type="match status" value="1"/>
</dbReference>